<proteinExistence type="predicted"/>
<dbReference type="PROSITE" id="PS51257">
    <property type="entry name" value="PROKAR_LIPOPROTEIN"/>
    <property type="match status" value="1"/>
</dbReference>
<evidence type="ECO:0000313" key="2">
    <source>
        <dbReference type="Proteomes" id="UP000828390"/>
    </source>
</evidence>
<sequence>MARMSRTNSSINFPTKYKLYKSLLVFILLYGCLARAKNAGIRDLNINVSEDCSASPIRSTRPATTSGTVRQHLLAHKSPIWRL</sequence>
<gene>
    <name evidence="1" type="ORF">DPMN_010425</name>
</gene>
<accession>A0A9D4N227</accession>
<protein>
    <submittedName>
        <fullName evidence="1">Uncharacterized protein</fullName>
    </submittedName>
</protein>
<dbReference type="Proteomes" id="UP000828390">
    <property type="component" value="Unassembled WGS sequence"/>
</dbReference>
<evidence type="ECO:0000313" key="1">
    <source>
        <dbReference type="EMBL" id="KAH3886418.1"/>
    </source>
</evidence>
<dbReference type="EMBL" id="JAIWYP010000001">
    <property type="protein sequence ID" value="KAH3886418.1"/>
    <property type="molecule type" value="Genomic_DNA"/>
</dbReference>
<dbReference type="AlphaFoldDB" id="A0A9D4N227"/>
<keyword evidence="2" id="KW-1185">Reference proteome</keyword>
<name>A0A9D4N227_DREPO</name>
<organism evidence="1 2">
    <name type="scientific">Dreissena polymorpha</name>
    <name type="common">Zebra mussel</name>
    <name type="synonym">Mytilus polymorpha</name>
    <dbReference type="NCBI Taxonomy" id="45954"/>
    <lineage>
        <taxon>Eukaryota</taxon>
        <taxon>Metazoa</taxon>
        <taxon>Spiralia</taxon>
        <taxon>Lophotrochozoa</taxon>
        <taxon>Mollusca</taxon>
        <taxon>Bivalvia</taxon>
        <taxon>Autobranchia</taxon>
        <taxon>Heteroconchia</taxon>
        <taxon>Euheterodonta</taxon>
        <taxon>Imparidentia</taxon>
        <taxon>Neoheterodontei</taxon>
        <taxon>Myida</taxon>
        <taxon>Dreissenoidea</taxon>
        <taxon>Dreissenidae</taxon>
        <taxon>Dreissena</taxon>
    </lineage>
</organism>
<reference evidence="1" key="1">
    <citation type="journal article" date="2019" name="bioRxiv">
        <title>The Genome of the Zebra Mussel, Dreissena polymorpha: A Resource for Invasive Species Research.</title>
        <authorList>
            <person name="McCartney M.A."/>
            <person name="Auch B."/>
            <person name="Kono T."/>
            <person name="Mallez S."/>
            <person name="Zhang Y."/>
            <person name="Obille A."/>
            <person name="Becker A."/>
            <person name="Abrahante J.E."/>
            <person name="Garbe J."/>
            <person name="Badalamenti J.P."/>
            <person name="Herman A."/>
            <person name="Mangelson H."/>
            <person name="Liachko I."/>
            <person name="Sullivan S."/>
            <person name="Sone E.D."/>
            <person name="Koren S."/>
            <person name="Silverstein K.A.T."/>
            <person name="Beckman K.B."/>
            <person name="Gohl D.M."/>
        </authorList>
    </citation>
    <scope>NUCLEOTIDE SEQUENCE</scope>
    <source>
        <strain evidence="1">Duluth1</strain>
        <tissue evidence="1">Whole animal</tissue>
    </source>
</reference>
<reference evidence="1" key="2">
    <citation type="submission" date="2020-11" db="EMBL/GenBank/DDBJ databases">
        <authorList>
            <person name="McCartney M.A."/>
            <person name="Auch B."/>
            <person name="Kono T."/>
            <person name="Mallez S."/>
            <person name="Becker A."/>
            <person name="Gohl D.M."/>
            <person name="Silverstein K.A.T."/>
            <person name="Koren S."/>
            <person name="Bechman K.B."/>
            <person name="Herman A."/>
            <person name="Abrahante J.E."/>
            <person name="Garbe J."/>
        </authorList>
    </citation>
    <scope>NUCLEOTIDE SEQUENCE</scope>
    <source>
        <strain evidence="1">Duluth1</strain>
        <tissue evidence="1">Whole animal</tissue>
    </source>
</reference>
<comment type="caution">
    <text evidence="1">The sequence shown here is derived from an EMBL/GenBank/DDBJ whole genome shotgun (WGS) entry which is preliminary data.</text>
</comment>